<feature type="compositionally biased region" description="Low complexity" evidence="2">
    <location>
        <begin position="643"/>
        <end position="657"/>
    </location>
</feature>
<evidence type="ECO:0000256" key="1">
    <source>
        <dbReference type="ARBA" id="ARBA00023157"/>
    </source>
</evidence>
<dbReference type="GO" id="GO:0071944">
    <property type="term" value="C:cell periphery"/>
    <property type="evidence" value="ECO:0007669"/>
    <property type="project" value="TreeGrafter"/>
</dbReference>
<sequence>LYSIKVPPFYTAFSGDLDFNYSIPGNMALPNSFIRLEYYSKNARDHMIITTMGLRLGFSSGSLRVACGVIEFAGNFTLRMYTRVNGDILTETSLDVRWPEVGLSLPDNHEAQTSSVELRIISRANCSSRLHRHLMQVKLLFQRTHKEERLLNLTASPVIYVANFTSINAPFTTVPLGCYLFDLDGIYQAVLVSSFTDNPLVAASNVMTVSWSKGYHIILNSQSAFPCQDSISLMYTHPPCSDVDKIRLYAYLPTSSGSPASPLESVYVTEVIANPDMSRKSFNCKLFNQSASGFCFVYVSVTRGDVVSEQAKACIPAQPDSAFPIDGSWGKWTSWTSCSVTCGTGKKSRFRTCTDPAPKHGGRFCVGDPVEWTPCEIHCPEAIPRTPLHSPSIDPACACGCTRTEDKGQIIATGRCSGLSTWLINSTEGHVIALHFDYFSLNYTRQWVRVRDGTSPADTLLFSSSTKGYPVEVVTSGPAMRVELMTTYVNPPPVSFFAKNATLPIHAHGFIASYEVRAILVSSTAPVLFQHKEQTVLSSTITIVGIVICTVVIIVAVVFVIIQRTFFRRRVKYTMTSSDDSPAHQSQNSSSSPSSPGNAIHVDMEVPLTGKTQRRGSGSKISRASSSTSIGSQKMKRLKSKGDANSSSKGGNKSPKPASKHTSVTSPYGIEIIDIDEKEKVEKNNPARIKTPRTPLLHSSINKTSPVITPISPVTKLELLNKKRQDKKVKGVVTEAERDVTGSSGSRSPSTTKAEVNWPQSTFIRAALSEVSKSLADKHKYSGQRPPSEEIPLLDSMTSSIESPSHFNNLVKSESTESATTSFVRPVTAKVRRPTSLTESYSAEAIEEPNLKIDSQSSGAAVGSMGSKLSSQTPAILPVKSVQLSPLPTTTTSFVNNKPPPTSSAASISKYPFKPSPSQISLNSDKNLNKQKITAYEERQTSLPKPDGQSPKLQERKNSMTGLNGRESASPGKASRASSKSSRNNISSPARSIATPSEIEGLELEYDDFVEDDPLSYFDYEETQKLAFRGVEKIGKTPVEEEDEDEV</sequence>
<name>A0A8S3ZTB0_9EUPU</name>
<dbReference type="SUPFAM" id="SSF49854">
    <property type="entry name" value="Spermadhesin, CUB domain"/>
    <property type="match status" value="1"/>
</dbReference>
<dbReference type="InterPro" id="IPR038877">
    <property type="entry name" value="THSD1"/>
</dbReference>
<dbReference type="InterPro" id="IPR036383">
    <property type="entry name" value="TSP1_rpt_sf"/>
</dbReference>
<feature type="region of interest" description="Disordered" evidence="2">
    <location>
        <begin position="890"/>
        <end position="999"/>
    </location>
</feature>
<dbReference type="FunFam" id="2.20.100.10:FF:000001">
    <property type="entry name" value="semaphorin-5A isoform X1"/>
    <property type="match status" value="1"/>
</dbReference>
<evidence type="ECO:0000313" key="5">
    <source>
        <dbReference type="EMBL" id="CAG5129731.1"/>
    </source>
</evidence>
<dbReference type="CDD" id="cd00041">
    <property type="entry name" value="CUB"/>
    <property type="match status" value="1"/>
</dbReference>
<dbReference type="Gene3D" id="2.60.120.290">
    <property type="entry name" value="Spermadhesin, CUB domain"/>
    <property type="match status" value="1"/>
</dbReference>
<keyword evidence="3" id="KW-0812">Transmembrane</keyword>
<dbReference type="InterPro" id="IPR000859">
    <property type="entry name" value="CUB_dom"/>
</dbReference>
<proteinExistence type="predicted"/>
<feature type="region of interest" description="Disordered" evidence="2">
    <location>
        <begin position="576"/>
        <end position="701"/>
    </location>
</feature>
<keyword evidence="3" id="KW-1133">Transmembrane helix</keyword>
<feature type="compositionally biased region" description="Polar residues" evidence="2">
    <location>
        <begin position="916"/>
        <end position="932"/>
    </location>
</feature>
<organism evidence="5 6">
    <name type="scientific">Candidula unifasciata</name>
    <dbReference type="NCBI Taxonomy" id="100452"/>
    <lineage>
        <taxon>Eukaryota</taxon>
        <taxon>Metazoa</taxon>
        <taxon>Spiralia</taxon>
        <taxon>Lophotrochozoa</taxon>
        <taxon>Mollusca</taxon>
        <taxon>Gastropoda</taxon>
        <taxon>Heterobranchia</taxon>
        <taxon>Euthyneura</taxon>
        <taxon>Panpulmonata</taxon>
        <taxon>Eupulmonata</taxon>
        <taxon>Stylommatophora</taxon>
        <taxon>Helicina</taxon>
        <taxon>Helicoidea</taxon>
        <taxon>Geomitridae</taxon>
        <taxon>Candidula</taxon>
    </lineage>
</organism>
<dbReference type="Gene3D" id="2.20.100.10">
    <property type="entry name" value="Thrombospondin type-1 (TSP1) repeat"/>
    <property type="match status" value="1"/>
</dbReference>
<keyword evidence="6" id="KW-1185">Reference proteome</keyword>
<dbReference type="InterPro" id="IPR000884">
    <property type="entry name" value="TSP1_rpt"/>
</dbReference>
<dbReference type="AlphaFoldDB" id="A0A8S3ZTB0"/>
<gene>
    <name evidence="5" type="ORF">CUNI_LOCUS15289</name>
</gene>
<dbReference type="SUPFAM" id="SSF82895">
    <property type="entry name" value="TSP-1 type 1 repeat"/>
    <property type="match status" value="1"/>
</dbReference>
<feature type="compositionally biased region" description="Low complexity" evidence="2">
    <location>
        <begin position="583"/>
        <end position="596"/>
    </location>
</feature>
<protein>
    <recommendedName>
        <fullName evidence="4">CUB domain-containing protein</fullName>
    </recommendedName>
</protein>
<feature type="compositionally biased region" description="Low complexity" evidence="2">
    <location>
        <begin position="968"/>
        <end position="990"/>
    </location>
</feature>
<dbReference type="PANTHER" id="PTHR16311:SF3">
    <property type="entry name" value="THROMBOSPONDIN TYPE-1 DOMAIN-CONTAINING PROTEIN 1"/>
    <property type="match status" value="1"/>
</dbReference>
<dbReference type="PANTHER" id="PTHR16311">
    <property type="entry name" value="THROMBOSPONDIN TYPE I DOMAIN-CONTAINING 1"/>
    <property type="match status" value="1"/>
</dbReference>
<dbReference type="InterPro" id="IPR035914">
    <property type="entry name" value="Sperma_CUB_dom_sf"/>
</dbReference>
<dbReference type="EMBL" id="CAJHNH020003657">
    <property type="protein sequence ID" value="CAG5129731.1"/>
    <property type="molecule type" value="Genomic_DNA"/>
</dbReference>
<evidence type="ECO:0000313" key="6">
    <source>
        <dbReference type="Proteomes" id="UP000678393"/>
    </source>
</evidence>
<accession>A0A8S3ZTB0</accession>
<dbReference type="InterPro" id="IPR056219">
    <property type="entry name" value="THSD1_D3"/>
</dbReference>
<evidence type="ECO:0000256" key="2">
    <source>
        <dbReference type="SAM" id="MobiDB-lite"/>
    </source>
</evidence>
<dbReference type="PROSITE" id="PS50092">
    <property type="entry name" value="TSP1"/>
    <property type="match status" value="1"/>
</dbReference>
<feature type="compositionally biased region" description="Low complexity" evidence="2">
    <location>
        <begin position="741"/>
        <end position="752"/>
    </location>
</feature>
<feature type="compositionally biased region" description="Basic and acidic residues" evidence="2">
    <location>
        <begin position="675"/>
        <end position="685"/>
    </location>
</feature>
<evidence type="ECO:0000259" key="4">
    <source>
        <dbReference type="SMART" id="SM00042"/>
    </source>
</evidence>
<comment type="caution">
    <text evidence="5">The sequence shown here is derived from an EMBL/GenBank/DDBJ whole genome shotgun (WGS) entry which is preliminary data.</text>
</comment>
<dbReference type="Pfam" id="PF00090">
    <property type="entry name" value="TSP_1"/>
    <property type="match status" value="1"/>
</dbReference>
<keyword evidence="1" id="KW-1015">Disulfide bond</keyword>
<feature type="domain" description="CUB" evidence="4">
    <location>
        <begin position="399"/>
        <end position="517"/>
    </location>
</feature>
<dbReference type="Pfam" id="PF24311">
    <property type="entry name" value="THSD1_D3"/>
    <property type="match status" value="1"/>
</dbReference>
<dbReference type="SMART" id="SM00209">
    <property type="entry name" value="TSP1"/>
    <property type="match status" value="1"/>
</dbReference>
<keyword evidence="3" id="KW-0472">Membrane</keyword>
<feature type="non-terminal residue" evidence="5">
    <location>
        <position position="1047"/>
    </location>
</feature>
<evidence type="ECO:0000256" key="3">
    <source>
        <dbReference type="SAM" id="Phobius"/>
    </source>
</evidence>
<dbReference type="OrthoDB" id="446173at2759"/>
<dbReference type="SMART" id="SM00042">
    <property type="entry name" value="CUB"/>
    <property type="match status" value="1"/>
</dbReference>
<feature type="transmembrane region" description="Helical" evidence="3">
    <location>
        <begin position="541"/>
        <end position="562"/>
    </location>
</feature>
<feature type="compositionally biased region" description="Low complexity" evidence="2">
    <location>
        <begin position="615"/>
        <end position="632"/>
    </location>
</feature>
<feature type="region of interest" description="Disordered" evidence="2">
    <location>
        <begin position="730"/>
        <end position="755"/>
    </location>
</feature>
<reference evidence="5" key="1">
    <citation type="submission" date="2021-04" db="EMBL/GenBank/DDBJ databases">
        <authorList>
            <consortium name="Molecular Ecology Group"/>
        </authorList>
    </citation>
    <scope>NUCLEOTIDE SEQUENCE</scope>
</reference>
<dbReference type="Proteomes" id="UP000678393">
    <property type="component" value="Unassembled WGS sequence"/>
</dbReference>